<evidence type="ECO:0000313" key="7">
    <source>
        <dbReference type="EMBL" id="KAH8983226.1"/>
    </source>
</evidence>
<feature type="region of interest" description="Disordered" evidence="5">
    <location>
        <begin position="60"/>
        <end position="99"/>
    </location>
</feature>
<dbReference type="CDD" id="cd21437">
    <property type="entry name" value="zf-HIT_ZNHIT1_like"/>
    <property type="match status" value="1"/>
</dbReference>
<sequence>MPRRQPVRKAQESQPLDAEIIAKRTKRHLDELEVQLLAARFRSIISSYSFHTQRSNYAEPSTSYLGMDEDDQAGKSAKGRARQTVSDKRQLSGPSAKRKKANMNIRTAILYRKNFATLIEESGLVNLPPSMPTYLTAAAAPAKKPTRPLCTVCGYWGNYKCKKCAMHFCGLDCQGVHDETRCERRVL</sequence>
<evidence type="ECO:0000313" key="8">
    <source>
        <dbReference type="Proteomes" id="UP001201163"/>
    </source>
</evidence>
<evidence type="ECO:0000256" key="1">
    <source>
        <dbReference type="ARBA" id="ARBA00022723"/>
    </source>
</evidence>
<dbReference type="PANTHER" id="PTHR13093">
    <property type="entry name" value="ZINC FINGER HIT DOMAIN CONTAINING PROTEIN 1"/>
    <property type="match status" value="1"/>
</dbReference>
<gene>
    <name evidence="7" type="ORF">EDB92DRAFT_1610555</name>
</gene>
<keyword evidence="2 4" id="KW-0863">Zinc-finger</keyword>
<evidence type="ECO:0000256" key="2">
    <source>
        <dbReference type="ARBA" id="ARBA00022771"/>
    </source>
</evidence>
<organism evidence="7 8">
    <name type="scientific">Lactarius akahatsu</name>
    <dbReference type="NCBI Taxonomy" id="416441"/>
    <lineage>
        <taxon>Eukaryota</taxon>
        <taxon>Fungi</taxon>
        <taxon>Dikarya</taxon>
        <taxon>Basidiomycota</taxon>
        <taxon>Agaricomycotina</taxon>
        <taxon>Agaricomycetes</taxon>
        <taxon>Russulales</taxon>
        <taxon>Russulaceae</taxon>
        <taxon>Lactarius</taxon>
    </lineage>
</organism>
<comment type="caution">
    <text evidence="7">The sequence shown here is derived from an EMBL/GenBank/DDBJ whole genome shotgun (WGS) entry which is preliminary data.</text>
</comment>
<dbReference type="GO" id="GO:0006338">
    <property type="term" value="P:chromatin remodeling"/>
    <property type="evidence" value="ECO:0007669"/>
    <property type="project" value="InterPro"/>
</dbReference>
<dbReference type="InterPro" id="IPR039723">
    <property type="entry name" value="Vps71/ZNHIT1"/>
</dbReference>
<evidence type="ECO:0000256" key="4">
    <source>
        <dbReference type="PROSITE-ProRule" id="PRU00453"/>
    </source>
</evidence>
<dbReference type="SUPFAM" id="SSF144232">
    <property type="entry name" value="HIT/MYND zinc finger-like"/>
    <property type="match status" value="1"/>
</dbReference>
<dbReference type="GO" id="GO:0005634">
    <property type="term" value="C:nucleus"/>
    <property type="evidence" value="ECO:0007669"/>
    <property type="project" value="UniProtKB-ARBA"/>
</dbReference>
<evidence type="ECO:0000256" key="3">
    <source>
        <dbReference type="ARBA" id="ARBA00022833"/>
    </source>
</evidence>
<keyword evidence="3" id="KW-0862">Zinc</keyword>
<proteinExistence type="predicted"/>
<reference evidence="7" key="1">
    <citation type="submission" date="2022-01" db="EMBL/GenBank/DDBJ databases">
        <title>Comparative genomics reveals a dynamic genome evolution in the ectomycorrhizal milk-cap (Lactarius) mushrooms.</title>
        <authorList>
            <consortium name="DOE Joint Genome Institute"/>
            <person name="Lebreton A."/>
            <person name="Tang N."/>
            <person name="Kuo A."/>
            <person name="LaButti K."/>
            <person name="Drula E."/>
            <person name="Barry K."/>
            <person name="Clum A."/>
            <person name="Lipzen A."/>
            <person name="Mousain D."/>
            <person name="Ng V."/>
            <person name="Wang R."/>
            <person name="Wang X."/>
            <person name="Dai Y."/>
            <person name="Henrissat B."/>
            <person name="Grigoriev I.V."/>
            <person name="Guerin-Laguette A."/>
            <person name="Yu F."/>
            <person name="Martin F.M."/>
        </authorList>
    </citation>
    <scope>NUCLEOTIDE SEQUENCE</scope>
    <source>
        <strain evidence="7">QP</strain>
    </source>
</reference>
<keyword evidence="1" id="KW-0479">Metal-binding</keyword>
<dbReference type="EMBL" id="JAKELL010000091">
    <property type="protein sequence ID" value="KAH8983226.1"/>
    <property type="molecule type" value="Genomic_DNA"/>
</dbReference>
<dbReference type="InterPro" id="IPR007529">
    <property type="entry name" value="Znf_HIT"/>
</dbReference>
<name>A0AAD4LCK3_9AGAM</name>
<protein>
    <recommendedName>
        <fullName evidence="6">HIT-type domain-containing protein</fullName>
    </recommendedName>
</protein>
<evidence type="ECO:0000256" key="5">
    <source>
        <dbReference type="SAM" id="MobiDB-lite"/>
    </source>
</evidence>
<dbReference type="Proteomes" id="UP001201163">
    <property type="component" value="Unassembled WGS sequence"/>
</dbReference>
<accession>A0AAD4LCK3</accession>
<dbReference type="AlphaFoldDB" id="A0AAD4LCK3"/>
<dbReference type="Pfam" id="PF04438">
    <property type="entry name" value="zf-HIT"/>
    <property type="match status" value="1"/>
</dbReference>
<keyword evidence="8" id="KW-1185">Reference proteome</keyword>
<evidence type="ECO:0000259" key="6">
    <source>
        <dbReference type="PROSITE" id="PS51083"/>
    </source>
</evidence>
<dbReference type="GO" id="GO:0008270">
    <property type="term" value="F:zinc ion binding"/>
    <property type="evidence" value="ECO:0007669"/>
    <property type="project" value="UniProtKB-UniRule"/>
</dbReference>
<feature type="domain" description="HIT-type" evidence="6">
    <location>
        <begin position="150"/>
        <end position="182"/>
    </location>
</feature>
<dbReference type="PROSITE" id="PS51083">
    <property type="entry name" value="ZF_HIT"/>
    <property type="match status" value="1"/>
</dbReference>